<keyword evidence="2 7" id="KW-0813">Transport</keyword>
<reference evidence="9 10" key="1">
    <citation type="journal article" date="2019" name="Sci. Rep.">
        <title>Sulfobacillus thermotolerans: new insights into resistance and metabolic capacities of acidophilic chemolithotrophs.</title>
        <authorList>
            <person name="Panyushkina A.E."/>
            <person name="Babenko V.V."/>
            <person name="Nikitina A.S."/>
            <person name="Selezneva O.V."/>
            <person name="Tsaplina I.A."/>
            <person name="Letarova M.A."/>
            <person name="Kostryukova E.S."/>
            <person name="Letarov A.V."/>
        </authorList>
    </citation>
    <scope>NUCLEOTIDE SEQUENCE [LARGE SCALE GENOMIC DNA]</scope>
    <source>
        <strain evidence="9 10">Kr1</strain>
    </source>
</reference>
<evidence type="ECO:0000256" key="4">
    <source>
        <dbReference type="ARBA" id="ARBA00022692"/>
    </source>
</evidence>
<dbReference type="InterPro" id="IPR051393">
    <property type="entry name" value="ABC_transporter_permease"/>
</dbReference>
<comment type="similarity">
    <text evidence="7">Belongs to the binding-protein-dependent transport system permease family.</text>
</comment>
<feature type="transmembrane region" description="Helical" evidence="7">
    <location>
        <begin position="148"/>
        <end position="170"/>
    </location>
</feature>
<dbReference type="SUPFAM" id="SSF161098">
    <property type="entry name" value="MetI-like"/>
    <property type="match status" value="1"/>
</dbReference>
<feature type="domain" description="ABC transmembrane type-1" evidence="8">
    <location>
        <begin position="56"/>
        <end position="272"/>
    </location>
</feature>
<dbReference type="InterPro" id="IPR000515">
    <property type="entry name" value="MetI-like"/>
</dbReference>
<dbReference type="PANTHER" id="PTHR30193">
    <property type="entry name" value="ABC TRANSPORTER PERMEASE PROTEIN"/>
    <property type="match status" value="1"/>
</dbReference>
<evidence type="ECO:0000313" key="10">
    <source>
        <dbReference type="Proteomes" id="UP000325292"/>
    </source>
</evidence>
<feature type="transmembrane region" description="Helical" evidence="7">
    <location>
        <begin position="12"/>
        <end position="36"/>
    </location>
</feature>
<evidence type="ECO:0000256" key="3">
    <source>
        <dbReference type="ARBA" id="ARBA00022475"/>
    </source>
</evidence>
<feature type="transmembrane region" description="Helical" evidence="7">
    <location>
        <begin position="56"/>
        <end position="82"/>
    </location>
</feature>
<evidence type="ECO:0000256" key="5">
    <source>
        <dbReference type="ARBA" id="ARBA00022989"/>
    </source>
</evidence>
<dbReference type="Proteomes" id="UP000325292">
    <property type="component" value="Chromosome"/>
</dbReference>
<evidence type="ECO:0000256" key="6">
    <source>
        <dbReference type="ARBA" id="ARBA00023136"/>
    </source>
</evidence>
<accession>A0ABN5H0P9</accession>
<protein>
    <submittedName>
        <fullName evidence="9">Lactose ABC transporter permease</fullName>
    </submittedName>
</protein>
<dbReference type="PANTHER" id="PTHR30193:SF37">
    <property type="entry name" value="INNER MEMBRANE ABC TRANSPORTER PERMEASE PROTEIN YCJO"/>
    <property type="match status" value="1"/>
</dbReference>
<evidence type="ECO:0000256" key="2">
    <source>
        <dbReference type="ARBA" id="ARBA00022448"/>
    </source>
</evidence>
<organism evidence="9 10">
    <name type="scientific">Sulfobacillus thermotolerans</name>
    <dbReference type="NCBI Taxonomy" id="338644"/>
    <lineage>
        <taxon>Bacteria</taxon>
        <taxon>Bacillati</taxon>
        <taxon>Bacillota</taxon>
        <taxon>Clostridia</taxon>
        <taxon>Eubacteriales</taxon>
        <taxon>Clostridiales Family XVII. Incertae Sedis</taxon>
        <taxon>Sulfobacillus</taxon>
    </lineage>
</organism>
<evidence type="ECO:0000256" key="1">
    <source>
        <dbReference type="ARBA" id="ARBA00004651"/>
    </source>
</evidence>
<comment type="subcellular location">
    <subcellularLocation>
        <location evidence="1 7">Cell membrane</location>
        <topology evidence="1 7">Multi-pass membrane protein</topology>
    </subcellularLocation>
</comment>
<keyword evidence="6 7" id="KW-0472">Membrane</keyword>
<proteinExistence type="inferred from homology"/>
<evidence type="ECO:0000313" key="9">
    <source>
        <dbReference type="EMBL" id="AUW94315.1"/>
    </source>
</evidence>
<keyword evidence="10" id="KW-1185">Reference proteome</keyword>
<feature type="transmembrane region" description="Helical" evidence="7">
    <location>
        <begin position="94"/>
        <end position="118"/>
    </location>
</feature>
<keyword evidence="3" id="KW-1003">Cell membrane</keyword>
<sequence length="282" mass="31406">MVTPYMFLTPFIVMFGVFLVYPIIYSFIISLSHWQAGHLVFRGLFQYRLLLNDGEFWESLLNVGIILVVQVPIMLTLAAIYASLLNSPRLKGRALFQLGFFLPVLIDMVAYSLVFSFLLAPDGLLNHFIGLFGIPPINWLNSPQWSKIAIMIAMTWHWTGYNIIILLGAMQSIPVSIYEAASLDGAGAVKQWASITLPLVAPILLFESVLSTIGTLQLFTEPYILTAGGPEHSSMTPVLYLYQVAFQQFHFGYASAIAFAVAVLIALLSIVQLRVSRERANI</sequence>
<dbReference type="CDD" id="cd06261">
    <property type="entry name" value="TM_PBP2"/>
    <property type="match status" value="1"/>
</dbReference>
<keyword evidence="5 7" id="KW-1133">Transmembrane helix</keyword>
<evidence type="ECO:0000256" key="7">
    <source>
        <dbReference type="RuleBase" id="RU363032"/>
    </source>
</evidence>
<dbReference type="EMBL" id="CP019454">
    <property type="protein sequence ID" value="AUW94315.1"/>
    <property type="molecule type" value="Genomic_DNA"/>
</dbReference>
<dbReference type="InterPro" id="IPR035906">
    <property type="entry name" value="MetI-like_sf"/>
</dbReference>
<name>A0ABN5H0P9_9FIRM</name>
<dbReference type="Pfam" id="PF00528">
    <property type="entry name" value="BPD_transp_1"/>
    <property type="match status" value="1"/>
</dbReference>
<dbReference type="Gene3D" id="1.10.3720.10">
    <property type="entry name" value="MetI-like"/>
    <property type="match status" value="1"/>
</dbReference>
<feature type="transmembrane region" description="Helical" evidence="7">
    <location>
        <begin position="251"/>
        <end position="271"/>
    </location>
</feature>
<dbReference type="PROSITE" id="PS50928">
    <property type="entry name" value="ABC_TM1"/>
    <property type="match status" value="1"/>
</dbReference>
<evidence type="ECO:0000259" key="8">
    <source>
        <dbReference type="PROSITE" id="PS50928"/>
    </source>
</evidence>
<gene>
    <name evidence="9" type="ORF">BXT84_10505</name>
</gene>
<keyword evidence="4 7" id="KW-0812">Transmembrane</keyword>